<evidence type="ECO:0000259" key="8">
    <source>
        <dbReference type="PROSITE" id="PS50089"/>
    </source>
</evidence>
<protein>
    <recommendedName>
        <fullName evidence="8">RING-type domain-containing protein</fullName>
    </recommendedName>
</protein>
<dbReference type="InterPro" id="IPR001841">
    <property type="entry name" value="Znf_RING"/>
</dbReference>
<dbReference type="EMBL" id="OZ004253">
    <property type="protein sequence ID" value="CAK7892695.1"/>
    <property type="molecule type" value="Genomic_DNA"/>
</dbReference>
<keyword evidence="3 6" id="KW-0863">Zinc-finger</keyword>
<keyword evidence="2" id="KW-0479">Metal-binding</keyword>
<dbReference type="PANTHER" id="PTHR15710">
    <property type="entry name" value="E3 UBIQUITIN-PROTEIN LIGASE PRAJA"/>
    <property type="match status" value="1"/>
</dbReference>
<proteinExistence type="predicted"/>
<feature type="region of interest" description="Disordered" evidence="7">
    <location>
        <begin position="279"/>
        <end position="298"/>
    </location>
</feature>
<accession>A0ABP0E9Y3</accession>
<evidence type="ECO:0000256" key="7">
    <source>
        <dbReference type="SAM" id="MobiDB-lite"/>
    </source>
</evidence>
<dbReference type="Pfam" id="PF12678">
    <property type="entry name" value="zf-rbx1"/>
    <property type="match status" value="1"/>
</dbReference>
<dbReference type="InterPro" id="IPR024766">
    <property type="entry name" value="Znf_RING_H2"/>
</dbReference>
<dbReference type="Gene3D" id="3.30.40.10">
    <property type="entry name" value="Zinc/RING finger domain, C3HC4 (zinc finger)"/>
    <property type="match status" value="1"/>
</dbReference>
<dbReference type="SMART" id="SM01197">
    <property type="entry name" value="FANCL_C"/>
    <property type="match status" value="1"/>
</dbReference>
<feature type="domain" description="RING-type" evidence="8">
    <location>
        <begin position="182"/>
        <end position="205"/>
    </location>
</feature>
<keyword evidence="10" id="KW-1185">Reference proteome</keyword>
<organism evidence="9 10">
    <name type="scientific">[Candida] anglica</name>
    <dbReference type="NCBI Taxonomy" id="148631"/>
    <lineage>
        <taxon>Eukaryota</taxon>
        <taxon>Fungi</taxon>
        <taxon>Dikarya</taxon>
        <taxon>Ascomycota</taxon>
        <taxon>Saccharomycotina</taxon>
        <taxon>Pichiomycetes</taxon>
        <taxon>Debaryomycetaceae</taxon>
        <taxon>Kurtzmaniella</taxon>
    </lineage>
</organism>
<dbReference type="SUPFAM" id="SSF57850">
    <property type="entry name" value="RING/U-box"/>
    <property type="match status" value="1"/>
</dbReference>
<keyword evidence="4" id="KW-0833">Ubl conjugation pathway</keyword>
<feature type="region of interest" description="Disordered" evidence="7">
    <location>
        <begin position="84"/>
        <end position="108"/>
    </location>
</feature>
<feature type="region of interest" description="Disordered" evidence="7">
    <location>
        <begin position="145"/>
        <end position="171"/>
    </location>
</feature>
<name>A0ABP0E9Y3_9ASCO</name>
<gene>
    <name evidence="9" type="ORF">CAAN4_A04060</name>
</gene>
<evidence type="ECO:0000256" key="2">
    <source>
        <dbReference type="ARBA" id="ARBA00022723"/>
    </source>
</evidence>
<dbReference type="InterPro" id="IPR013083">
    <property type="entry name" value="Znf_RING/FYVE/PHD"/>
</dbReference>
<evidence type="ECO:0000256" key="3">
    <source>
        <dbReference type="ARBA" id="ARBA00022771"/>
    </source>
</evidence>
<keyword evidence="5" id="KW-0862">Zinc</keyword>
<feature type="region of interest" description="Disordered" evidence="7">
    <location>
        <begin position="346"/>
        <end position="400"/>
    </location>
</feature>
<feature type="compositionally biased region" description="Basic and acidic residues" evidence="7">
    <location>
        <begin position="161"/>
        <end position="171"/>
    </location>
</feature>
<dbReference type="Proteomes" id="UP001497600">
    <property type="component" value="Chromosome A"/>
</dbReference>
<comment type="pathway">
    <text evidence="1">Protein modification; protein ubiquitination.</text>
</comment>
<reference evidence="9 10" key="1">
    <citation type="submission" date="2024-01" db="EMBL/GenBank/DDBJ databases">
        <authorList>
            <consortium name="Genoscope - CEA"/>
            <person name="William W."/>
        </authorList>
    </citation>
    <scope>NUCLEOTIDE SEQUENCE [LARGE SCALE GENOMIC DNA]</scope>
    <source>
        <strain evidence="9 10">29B2s-10</strain>
    </source>
</reference>
<evidence type="ECO:0000313" key="9">
    <source>
        <dbReference type="EMBL" id="CAK7892695.1"/>
    </source>
</evidence>
<dbReference type="PANTHER" id="PTHR15710:SF196">
    <property type="entry name" value="F6A14.12 PROTEIN-RELATED"/>
    <property type="match status" value="1"/>
</dbReference>
<evidence type="ECO:0000256" key="4">
    <source>
        <dbReference type="ARBA" id="ARBA00022786"/>
    </source>
</evidence>
<evidence type="ECO:0000256" key="6">
    <source>
        <dbReference type="PROSITE-ProRule" id="PRU00175"/>
    </source>
</evidence>
<dbReference type="PROSITE" id="PS50089">
    <property type="entry name" value="ZF_RING_2"/>
    <property type="match status" value="1"/>
</dbReference>
<evidence type="ECO:0000313" key="10">
    <source>
        <dbReference type="Proteomes" id="UP001497600"/>
    </source>
</evidence>
<evidence type="ECO:0000256" key="1">
    <source>
        <dbReference type="ARBA" id="ARBA00004906"/>
    </source>
</evidence>
<sequence>MAQPNEGGGPTVINLDLDSEFNGMNELPPWVRDAIDRALSATGLSFKKKSASEEVIENLQQVQNPVDKECPICYDAYVQQSMSEKGDTNDEVSMDQQPKVHTEEDNTSFNDPSLFFPINEVATVYSRFPMKNFYTKMEPSIEQVIPGYTENEEKKRKKKRNSNDASDKEKEFPHIPVKMPGCNHIFGKSCIVEWLKSNVSCPLCRKEVESSTAADPIIAKRSRIREESNFHFQDSDQNEDDLVEYIVNRSTDVFQPFKRPMNPRVTPLTDRYVPQSWSQRRVAGESKTSLNTRDPSLILPRRFPLPDMNDFPFRTGRVSTTPPTATNILGDLPIISTTTELTPTVAVPTSDIRNDPDSELQEPLLPRQLSSMFARGGGPERSSRSSSASRNHPYSRPDEL</sequence>
<evidence type="ECO:0000256" key="5">
    <source>
        <dbReference type="ARBA" id="ARBA00022833"/>
    </source>
</evidence>